<gene>
    <name evidence="4" type="primary">spoIVB</name>
    <name evidence="4" type="ORF">KL86SPO_70422</name>
</gene>
<dbReference type="InterPro" id="IPR009003">
    <property type="entry name" value="Peptidase_S1_PA"/>
</dbReference>
<accession>A0A212M172</accession>
<feature type="chain" id="PRO_5012962331" evidence="2">
    <location>
        <begin position="30"/>
        <end position="651"/>
    </location>
</feature>
<name>A0A212M172_9FIRM</name>
<evidence type="ECO:0000313" key="4">
    <source>
        <dbReference type="EMBL" id="SCM83564.1"/>
    </source>
</evidence>
<feature type="signal peptide" evidence="2">
    <location>
        <begin position="1"/>
        <end position="29"/>
    </location>
</feature>
<dbReference type="PROSITE" id="PS51494">
    <property type="entry name" value="SPOIVB"/>
    <property type="match status" value="1"/>
</dbReference>
<reference evidence="4" key="1">
    <citation type="submission" date="2016-08" db="EMBL/GenBank/DDBJ databases">
        <authorList>
            <person name="Seilhamer J.J."/>
        </authorList>
    </citation>
    <scope>NUCLEOTIDE SEQUENCE</scope>
    <source>
        <strain evidence="4">86</strain>
    </source>
</reference>
<protein>
    <submittedName>
        <fullName evidence="4">Eptidase S55 SpoIVB</fullName>
    </submittedName>
</protein>
<evidence type="ECO:0000256" key="2">
    <source>
        <dbReference type="SAM" id="SignalP"/>
    </source>
</evidence>
<dbReference type="InterPro" id="IPR008763">
    <property type="entry name" value="Peptidase_S55"/>
</dbReference>
<organism evidence="4">
    <name type="scientific">uncultured Sporomusa sp</name>
    <dbReference type="NCBI Taxonomy" id="307249"/>
    <lineage>
        <taxon>Bacteria</taxon>
        <taxon>Bacillati</taxon>
        <taxon>Bacillota</taxon>
        <taxon>Negativicutes</taxon>
        <taxon>Selenomonadales</taxon>
        <taxon>Sporomusaceae</taxon>
        <taxon>Sporomusa</taxon>
        <taxon>environmental samples</taxon>
    </lineage>
</organism>
<evidence type="ECO:0000256" key="1">
    <source>
        <dbReference type="SAM" id="MobiDB-lite"/>
    </source>
</evidence>
<dbReference type="Pfam" id="PF05580">
    <property type="entry name" value="Peptidase_S55"/>
    <property type="match status" value="1"/>
</dbReference>
<keyword evidence="2" id="KW-0732">Signal</keyword>
<dbReference type="AlphaFoldDB" id="A0A212M172"/>
<dbReference type="SUPFAM" id="SSF50494">
    <property type="entry name" value="Trypsin-like serine proteases"/>
    <property type="match status" value="1"/>
</dbReference>
<feature type="region of interest" description="Disordered" evidence="1">
    <location>
        <begin position="571"/>
        <end position="603"/>
    </location>
</feature>
<feature type="domain" description="Peptidase S55" evidence="3">
    <location>
        <begin position="1"/>
        <end position="147"/>
    </location>
</feature>
<dbReference type="EMBL" id="FMJE01000007">
    <property type="protein sequence ID" value="SCM83564.1"/>
    <property type="molecule type" value="Genomic_DNA"/>
</dbReference>
<feature type="region of interest" description="Disordered" evidence="1">
    <location>
        <begin position="168"/>
        <end position="191"/>
    </location>
</feature>
<sequence>MKILSIIIRRCLTALVAVFLLLPFVKVQAAPEFMPVDQVTKGMHGIAKTVVSGNKIEEFGVEVLGVMEQKGPSGDLLLVRTYGDVIDRTGGIAQGMSGSPVYIDGKLVGAIAYGWALTDHKIGMVTPIADMLALWDINKGGQPEPKLPAELKVPAELQMPAEQPAIPEEPEVPAEQPAIPEEPETPAEQPDLSANQAATPLMVSGFGEQSLKMLADKLKPYNLTPYAVNSSMADTNNGIAYRTVEPGSTIGVQLVRGDVSVGALGTVTYVEGDKILAFGHPFLKRGQANYFLTDAKVYTTVNGLENSFKVGNSTEAIGMVTQDRGAGIAGKLGHFPSVVPLRISVTDNTLSRTNDLWAQVVQDEELAPTLAAVSVFNAIEKTTDRIGSGSARVGFEISAAGIPGGVLKRENMFYTQGNIGELAIAEVHEALALLAGNQFSPVTVMDVKVDVTIDNERRTATIVEAKANTAEAKPGDKVNIEVKLKPFRSEPITRQVTYTVPQDQQPGTLMLAVRGGGMISLAQLLGKNQVTEEDITKLFLAKPKAKSLEEAVKELVNRDRNNDIVVEAIEMGMPNSPGGGTGKNAKPAAEKKFEPAPTPVQPDNAKLTAKLGSSFAQKAKNAKNDADKRKVHLTTDYIIDGDAQVVLNITK</sequence>
<evidence type="ECO:0000259" key="3">
    <source>
        <dbReference type="PROSITE" id="PS51494"/>
    </source>
</evidence>
<proteinExistence type="predicted"/>